<organism evidence="2 3">
    <name type="scientific">Chrysochromulina tobinii</name>
    <dbReference type="NCBI Taxonomy" id="1460289"/>
    <lineage>
        <taxon>Eukaryota</taxon>
        <taxon>Haptista</taxon>
        <taxon>Haptophyta</taxon>
        <taxon>Prymnesiophyceae</taxon>
        <taxon>Prymnesiales</taxon>
        <taxon>Chrysochromulinaceae</taxon>
        <taxon>Chrysochromulina</taxon>
    </lineage>
</organism>
<evidence type="ECO:0000313" key="2">
    <source>
        <dbReference type="EMBL" id="KOO23365.1"/>
    </source>
</evidence>
<dbReference type="AlphaFoldDB" id="A0A0M0JA42"/>
<evidence type="ECO:0000313" key="3">
    <source>
        <dbReference type="Proteomes" id="UP000037460"/>
    </source>
</evidence>
<dbReference type="Proteomes" id="UP000037460">
    <property type="component" value="Unassembled WGS sequence"/>
</dbReference>
<proteinExistence type="predicted"/>
<accession>A0A0M0JA42</accession>
<keyword evidence="1" id="KW-0175">Coiled coil</keyword>
<comment type="caution">
    <text evidence="2">The sequence shown here is derived from an EMBL/GenBank/DDBJ whole genome shotgun (WGS) entry which is preliminary data.</text>
</comment>
<protein>
    <submittedName>
        <fullName evidence="2">Uncharacterized protein</fullName>
    </submittedName>
</protein>
<evidence type="ECO:0000256" key="1">
    <source>
        <dbReference type="SAM" id="Coils"/>
    </source>
</evidence>
<gene>
    <name evidence="2" type="ORF">Ctob_001024</name>
</gene>
<keyword evidence="3" id="KW-1185">Reference proteome</keyword>
<dbReference type="EMBL" id="JWZX01003199">
    <property type="protein sequence ID" value="KOO23365.1"/>
    <property type="molecule type" value="Genomic_DNA"/>
</dbReference>
<name>A0A0M0JA42_9EUKA</name>
<feature type="coiled-coil region" evidence="1">
    <location>
        <begin position="66"/>
        <end position="162"/>
    </location>
</feature>
<sequence>MSALSSTILQQARTGLTSALREVRSCRAARQQCNNELEVCRAGTLAEDKRHLSDDQHLQTEAQHCLVQLQHTREQLQARTQELADEKGRAETITNAAQKQLATARSRLQQATSAEAACKTQLEQTASAEAQQQQVQAQLGVLRRKLEQKEQLEDAIEGKHSKLTEVQPCVPDSH</sequence>
<reference evidence="3" key="1">
    <citation type="journal article" date="2015" name="PLoS Genet.">
        <title>Genome Sequence and Transcriptome Analyses of Chrysochromulina tobin: Metabolic Tools for Enhanced Algal Fitness in the Prominent Order Prymnesiales (Haptophyceae).</title>
        <authorList>
            <person name="Hovde B.T."/>
            <person name="Deodato C.R."/>
            <person name="Hunsperger H.M."/>
            <person name="Ryken S.A."/>
            <person name="Yost W."/>
            <person name="Jha R.K."/>
            <person name="Patterson J."/>
            <person name="Monnat R.J. Jr."/>
            <person name="Barlow S.B."/>
            <person name="Starkenburg S.R."/>
            <person name="Cattolico R.A."/>
        </authorList>
    </citation>
    <scope>NUCLEOTIDE SEQUENCE</scope>
    <source>
        <strain evidence="3">CCMP291</strain>
    </source>
</reference>